<organism evidence="6 7">
    <name type="scientific">Nonomuraea monospora</name>
    <dbReference type="NCBI Taxonomy" id="568818"/>
    <lineage>
        <taxon>Bacteria</taxon>
        <taxon>Bacillati</taxon>
        <taxon>Actinomycetota</taxon>
        <taxon>Actinomycetes</taxon>
        <taxon>Streptosporangiales</taxon>
        <taxon>Streptosporangiaceae</taxon>
        <taxon>Nonomuraea</taxon>
    </lineage>
</organism>
<dbReference type="InterPro" id="IPR036271">
    <property type="entry name" value="Tet_transcr_reg_TetR-rel_C_sf"/>
</dbReference>
<evidence type="ECO:0000256" key="3">
    <source>
        <dbReference type="ARBA" id="ARBA00023163"/>
    </source>
</evidence>
<evidence type="ECO:0000256" key="4">
    <source>
        <dbReference type="PROSITE-ProRule" id="PRU00335"/>
    </source>
</evidence>
<dbReference type="InterPro" id="IPR001647">
    <property type="entry name" value="HTH_TetR"/>
</dbReference>
<evidence type="ECO:0000259" key="5">
    <source>
        <dbReference type="PROSITE" id="PS50977"/>
    </source>
</evidence>
<dbReference type="PANTHER" id="PTHR30055">
    <property type="entry name" value="HTH-TYPE TRANSCRIPTIONAL REGULATOR RUTR"/>
    <property type="match status" value="1"/>
</dbReference>
<dbReference type="InterPro" id="IPR050109">
    <property type="entry name" value="HTH-type_TetR-like_transc_reg"/>
</dbReference>
<dbReference type="Pfam" id="PF02909">
    <property type="entry name" value="TetR_C_1"/>
    <property type="match status" value="1"/>
</dbReference>
<evidence type="ECO:0000313" key="7">
    <source>
        <dbReference type="Proteomes" id="UP001499843"/>
    </source>
</evidence>
<proteinExistence type="predicted"/>
<dbReference type="SUPFAM" id="SSF48498">
    <property type="entry name" value="Tetracyclin repressor-like, C-terminal domain"/>
    <property type="match status" value="1"/>
</dbReference>
<name>A0ABP5PBK4_9ACTN</name>
<feature type="DNA-binding region" description="H-T-H motif" evidence="4">
    <location>
        <begin position="38"/>
        <end position="57"/>
    </location>
</feature>
<dbReference type="Pfam" id="PF00440">
    <property type="entry name" value="TetR_N"/>
    <property type="match status" value="1"/>
</dbReference>
<evidence type="ECO:0000256" key="1">
    <source>
        <dbReference type="ARBA" id="ARBA00023015"/>
    </source>
</evidence>
<dbReference type="EMBL" id="BAAAQX010000011">
    <property type="protein sequence ID" value="GAA2209146.1"/>
    <property type="molecule type" value="Genomic_DNA"/>
</dbReference>
<feature type="domain" description="HTH tetR-type" evidence="5">
    <location>
        <begin position="15"/>
        <end position="75"/>
    </location>
</feature>
<gene>
    <name evidence="6" type="ORF">GCM10009850_046040</name>
</gene>
<reference evidence="7" key="1">
    <citation type="journal article" date="2019" name="Int. J. Syst. Evol. Microbiol.">
        <title>The Global Catalogue of Microorganisms (GCM) 10K type strain sequencing project: providing services to taxonomists for standard genome sequencing and annotation.</title>
        <authorList>
            <consortium name="The Broad Institute Genomics Platform"/>
            <consortium name="The Broad Institute Genome Sequencing Center for Infectious Disease"/>
            <person name="Wu L."/>
            <person name="Ma J."/>
        </authorList>
    </citation>
    <scope>NUCLEOTIDE SEQUENCE [LARGE SCALE GENOMIC DNA]</scope>
    <source>
        <strain evidence="7">JCM 16114</strain>
    </source>
</reference>
<keyword evidence="1" id="KW-0805">Transcription regulation</keyword>
<dbReference type="RefSeq" id="WP_344477977.1">
    <property type="nucleotide sequence ID" value="NZ_BAAAQX010000011.1"/>
</dbReference>
<keyword evidence="7" id="KW-1185">Reference proteome</keyword>
<dbReference type="Gene3D" id="1.10.357.10">
    <property type="entry name" value="Tetracycline Repressor, domain 2"/>
    <property type="match status" value="2"/>
</dbReference>
<accession>A0ABP5PBK4</accession>
<keyword evidence="2 4" id="KW-0238">DNA-binding</keyword>
<dbReference type="Proteomes" id="UP001499843">
    <property type="component" value="Unassembled WGS sequence"/>
</dbReference>
<dbReference type="PANTHER" id="PTHR30055:SF151">
    <property type="entry name" value="TRANSCRIPTIONAL REGULATORY PROTEIN"/>
    <property type="match status" value="1"/>
</dbReference>
<comment type="caution">
    <text evidence="6">The sequence shown here is derived from an EMBL/GenBank/DDBJ whole genome shotgun (WGS) entry which is preliminary data.</text>
</comment>
<keyword evidence="3" id="KW-0804">Transcription</keyword>
<sequence length="314" mass="32277">MDNVWSRNQKPLRQTLTLERIVAEAVALLDEEGVGRLTMRRLAERLDTGSTTLYWHVKTKDDVLDLAMDEVFREVRLDDLAELAAGLPGPMQRGGGTERGGLAGLGGPTGLGGLAGLAGPTGATALAGSESAVSGAGGEGVGAAAIGGGGVAGGDAGGGGGGAAGNRDAAGTGGAAGAGSGGSRVGGDWRAPVRGLMRRWRGALLRHPWSATLLDRPLMGPNALRRTEFLYETLTAAGFAAPKTAAYSLSNYVMGSVIMQVTWERSGGIDTGAYLRERADDYPALAEHGLEHDWDATFDEGLGYLLEGMARSRT</sequence>
<dbReference type="PROSITE" id="PS50977">
    <property type="entry name" value="HTH_TETR_2"/>
    <property type="match status" value="1"/>
</dbReference>
<dbReference type="InterPro" id="IPR009057">
    <property type="entry name" value="Homeodomain-like_sf"/>
</dbReference>
<protein>
    <recommendedName>
        <fullName evidence="5">HTH tetR-type domain-containing protein</fullName>
    </recommendedName>
</protein>
<dbReference type="InterPro" id="IPR004111">
    <property type="entry name" value="Repressor_TetR_C"/>
</dbReference>
<evidence type="ECO:0000313" key="6">
    <source>
        <dbReference type="EMBL" id="GAA2209146.1"/>
    </source>
</evidence>
<evidence type="ECO:0000256" key="2">
    <source>
        <dbReference type="ARBA" id="ARBA00023125"/>
    </source>
</evidence>
<dbReference type="SUPFAM" id="SSF46689">
    <property type="entry name" value="Homeodomain-like"/>
    <property type="match status" value="1"/>
</dbReference>